<gene>
    <name evidence="10" type="ORF">KP509_03G029100</name>
</gene>
<evidence type="ECO:0000256" key="2">
    <source>
        <dbReference type="ARBA" id="ARBA00022448"/>
    </source>
</evidence>
<dbReference type="PANTHER" id="PTHR21230">
    <property type="entry name" value="VESICLE TRANSPORT V-SNARE PROTEIN VTI1-RELATED"/>
    <property type="match status" value="1"/>
</dbReference>
<dbReference type="GO" id="GO:0006906">
    <property type="term" value="P:vesicle fusion"/>
    <property type="evidence" value="ECO:0007669"/>
    <property type="project" value="TreeGrafter"/>
</dbReference>
<proteinExistence type="inferred from homology"/>
<dbReference type="GO" id="GO:0005789">
    <property type="term" value="C:endoplasmic reticulum membrane"/>
    <property type="evidence" value="ECO:0007669"/>
    <property type="project" value="TreeGrafter"/>
</dbReference>
<keyword evidence="2 8" id="KW-0813">Transport</keyword>
<name>A0A8T2V581_CERRI</name>
<dbReference type="Proteomes" id="UP000825935">
    <property type="component" value="Chromosome 3"/>
</dbReference>
<dbReference type="GO" id="GO:0015031">
    <property type="term" value="P:protein transport"/>
    <property type="evidence" value="ECO:0007669"/>
    <property type="project" value="UniProtKB-KW"/>
</dbReference>
<dbReference type="CDD" id="cd15863">
    <property type="entry name" value="SNARE_GS27"/>
    <property type="match status" value="1"/>
</dbReference>
<comment type="function">
    <text evidence="8">Involved in transport of proteins from the cis/medial-Golgi to the trans-Golgi network.</text>
</comment>
<organism evidence="10 11">
    <name type="scientific">Ceratopteris richardii</name>
    <name type="common">Triangle waterfern</name>
    <dbReference type="NCBI Taxonomy" id="49495"/>
    <lineage>
        <taxon>Eukaryota</taxon>
        <taxon>Viridiplantae</taxon>
        <taxon>Streptophyta</taxon>
        <taxon>Embryophyta</taxon>
        <taxon>Tracheophyta</taxon>
        <taxon>Polypodiopsida</taxon>
        <taxon>Polypodiidae</taxon>
        <taxon>Polypodiales</taxon>
        <taxon>Pteridineae</taxon>
        <taxon>Pteridaceae</taxon>
        <taxon>Parkerioideae</taxon>
        <taxon>Ceratopteris</taxon>
    </lineage>
</organism>
<dbReference type="AlphaFoldDB" id="A0A8T2V581"/>
<dbReference type="EMBL" id="CM035408">
    <property type="protein sequence ID" value="KAH7441216.1"/>
    <property type="molecule type" value="Genomic_DNA"/>
</dbReference>
<keyword evidence="5 9" id="KW-1133">Transmembrane helix</keyword>
<dbReference type="PIRSF" id="PIRSF028865">
    <property type="entry name" value="Membrin-2"/>
    <property type="match status" value="1"/>
</dbReference>
<reference evidence="10" key="1">
    <citation type="submission" date="2021-08" db="EMBL/GenBank/DDBJ databases">
        <title>WGS assembly of Ceratopteris richardii.</title>
        <authorList>
            <person name="Marchant D.B."/>
            <person name="Chen G."/>
            <person name="Jenkins J."/>
            <person name="Shu S."/>
            <person name="Leebens-Mack J."/>
            <person name="Grimwood J."/>
            <person name="Schmutz J."/>
            <person name="Soltis P."/>
            <person name="Soltis D."/>
            <person name="Chen Z.-H."/>
        </authorList>
    </citation>
    <scope>NUCLEOTIDE SEQUENCE</scope>
    <source>
        <strain evidence="10">Whitten #5841</strain>
        <tissue evidence="10">Leaf</tissue>
    </source>
</reference>
<comment type="caution">
    <text evidence="10">The sequence shown here is derived from an EMBL/GenBank/DDBJ whole genome shotgun (WGS) entry which is preliminary data.</text>
</comment>
<dbReference type="GO" id="GO:0031201">
    <property type="term" value="C:SNARE complex"/>
    <property type="evidence" value="ECO:0007669"/>
    <property type="project" value="TreeGrafter"/>
</dbReference>
<evidence type="ECO:0000256" key="4">
    <source>
        <dbReference type="ARBA" id="ARBA00022927"/>
    </source>
</evidence>
<dbReference type="GO" id="GO:0000149">
    <property type="term" value="F:SNARE binding"/>
    <property type="evidence" value="ECO:0007669"/>
    <property type="project" value="TreeGrafter"/>
</dbReference>
<comment type="similarity">
    <text evidence="8">Belongs to the GOSR2 family.</text>
</comment>
<evidence type="ECO:0000256" key="9">
    <source>
        <dbReference type="SAM" id="Phobius"/>
    </source>
</evidence>
<evidence type="ECO:0000313" key="10">
    <source>
        <dbReference type="EMBL" id="KAH7441216.1"/>
    </source>
</evidence>
<dbReference type="OMA" id="LKYDSRH"/>
<dbReference type="PANTHER" id="PTHR21230:SF1">
    <property type="entry name" value="GOLGI SNAP RECEPTOR COMPLEX MEMBER 2"/>
    <property type="match status" value="1"/>
</dbReference>
<dbReference type="OrthoDB" id="158360at2759"/>
<sequence>MAGATISDIYQKARHSLLIVRDGLERLERLESTTEAAHPALSSSFSSTSLSTSSQDAAATDLAQNVKYEISQLQKFGAEMDMLWRSQIAKPHRDLWKRKVEQIMEETDSLRVGLDKYFSRQYRRQAEAKERAELFKRTRGDGSEGARILQIHDDEMQAMQSAKNSSRMLDDAYETGAAVLTQYALQRERLKNAQRRALDILNTVGLSNSVLKLVERRHKVDKWISYVGMIVTVVIVISIWLWLR</sequence>
<keyword evidence="11" id="KW-1185">Reference proteome</keyword>
<accession>A0A8T2V581</accession>
<keyword evidence="7 8" id="KW-0472">Membrane</keyword>
<comment type="subcellular location">
    <subcellularLocation>
        <location evidence="1">Golgi apparatus membrane</location>
        <topology evidence="1">Single-pass type IV membrane protein</topology>
    </subcellularLocation>
</comment>
<dbReference type="GO" id="GO:0012507">
    <property type="term" value="C:ER to Golgi transport vesicle membrane"/>
    <property type="evidence" value="ECO:0007669"/>
    <property type="project" value="TreeGrafter"/>
</dbReference>
<dbReference type="GO" id="GO:0031902">
    <property type="term" value="C:late endosome membrane"/>
    <property type="evidence" value="ECO:0007669"/>
    <property type="project" value="TreeGrafter"/>
</dbReference>
<keyword evidence="4 8" id="KW-0653">Protein transport</keyword>
<dbReference type="InterPro" id="IPR027027">
    <property type="entry name" value="GOSR2/Membrin/Bos1"/>
</dbReference>
<dbReference type="Pfam" id="PF12352">
    <property type="entry name" value="V-SNARE_C"/>
    <property type="match status" value="1"/>
</dbReference>
<dbReference type="GO" id="GO:0005484">
    <property type="term" value="F:SNAP receptor activity"/>
    <property type="evidence" value="ECO:0007669"/>
    <property type="project" value="InterPro"/>
</dbReference>
<evidence type="ECO:0000256" key="1">
    <source>
        <dbReference type="ARBA" id="ARBA00004409"/>
    </source>
</evidence>
<evidence type="ECO:0000256" key="3">
    <source>
        <dbReference type="ARBA" id="ARBA00022692"/>
    </source>
</evidence>
<evidence type="ECO:0000313" key="11">
    <source>
        <dbReference type="Proteomes" id="UP000825935"/>
    </source>
</evidence>
<keyword evidence="6" id="KW-0333">Golgi apparatus</keyword>
<evidence type="ECO:0000256" key="7">
    <source>
        <dbReference type="ARBA" id="ARBA00023136"/>
    </source>
</evidence>
<dbReference type="SUPFAM" id="SSF58038">
    <property type="entry name" value="SNARE fusion complex"/>
    <property type="match status" value="1"/>
</dbReference>
<evidence type="ECO:0000256" key="8">
    <source>
        <dbReference type="PIRNR" id="PIRNR028865"/>
    </source>
</evidence>
<feature type="transmembrane region" description="Helical" evidence="9">
    <location>
        <begin position="223"/>
        <end position="243"/>
    </location>
</feature>
<keyword evidence="3 9" id="KW-0812">Transmembrane</keyword>
<evidence type="ECO:0000256" key="5">
    <source>
        <dbReference type="ARBA" id="ARBA00022989"/>
    </source>
</evidence>
<protein>
    <recommendedName>
        <fullName evidence="8">Membrin</fullName>
    </recommendedName>
</protein>
<dbReference type="GO" id="GO:0000139">
    <property type="term" value="C:Golgi membrane"/>
    <property type="evidence" value="ECO:0007669"/>
    <property type="project" value="UniProtKB-SubCell"/>
</dbReference>
<evidence type="ECO:0000256" key="6">
    <source>
        <dbReference type="ARBA" id="ARBA00023034"/>
    </source>
</evidence>